<comment type="caution">
    <text evidence="3">The sequence shown here is derived from an EMBL/GenBank/DDBJ whole genome shotgun (WGS) entry which is preliminary data.</text>
</comment>
<evidence type="ECO:0000256" key="1">
    <source>
        <dbReference type="SAM" id="MobiDB-lite"/>
    </source>
</evidence>
<feature type="chain" id="PRO_5029694799" evidence="2">
    <location>
        <begin position="19"/>
        <end position="336"/>
    </location>
</feature>
<protein>
    <submittedName>
        <fullName evidence="3">Uncharacterized protein</fullName>
    </submittedName>
</protein>
<evidence type="ECO:0000313" key="3">
    <source>
        <dbReference type="EMBL" id="KAF4653496.1"/>
    </source>
</evidence>
<dbReference type="OrthoDB" id="10402379at2759"/>
<feature type="compositionally biased region" description="Basic residues" evidence="1">
    <location>
        <begin position="327"/>
        <end position="336"/>
    </location>
</feature>
<organism evidence="3 4">
    <name type="scientific">Perkinsus olseni</name>
    <name type="common">Perkinsus atlanticus</name>
    <dbReference type="NCBI Taxonomy" id="32597"/>
    <lineage>
        <taxon>Eukaryota</taxon>
        <taxon>Sar</taxon>
        <taxon>Alveolata</taxon>
        <taxon>Perkinsozoa</taxon>
        <taxon>Perkinsea</taxon>
        <taxon>Perkinsida</taxon>
        <taxon>Perkinsidae</taxon>
        <taxon>Perkinsus</taxon>
    </lineage>
</organism>
<keyword evidence="2" id="KW-0732">Signal</keyword>
<dbReference type="EMBL" id="JABAHT010000616">
    <property type="protein sequence ID" value="KAF4653496.1"/>
    <property type="molecule type" value="Genomic_DNA"/>
</dbReference>
<feature type="region of interest" description="Disordered" evidence="1">
    <location>
        <begin position="301"/>
        <end position="336"/>
    </location>
</feature>
<dbReference type="AlphaFoldDB" id="A0A7J6L446"/>
<feature type="signal peptide" evidence="2">
    <location>
        <begin position="1"/>
        <end position="18"/>
    </location>
</feature>
<evidence type="ECO:0000256" key="2">
    <source>
        <dbReference type="SAM" id="SignalP"/>
    </source>
</evidence>
<gene>
    <name evidence="3" type="ORF">FOZ61_008940</name>
</gene>
<dbReference type="Proteomes" id="UP000570595">
    <property type="component" value="Unassembled WGS sequence"/>
</dbReference>
<sequence>MRIHTVTIGITLVRLVNAEYKYYCDFIDELIAQCIGKRKGGLISTLSQHGALIEPAGQSNDVRFTSDVCDVQDRPRSSSKGTLHVNPHRVCRIDGMQTATLPYRRAILAASPSTHYYLTDPRSDVEYMLIKVQPIEMKKLQVPRCQRAGVTVATFESHWPHHWKAELVEQDYPVPPSATEPEVAAIRSSSAAGSKVHNRKGRWCKPPRRYPVMVITESLDTIRPHAILVSIDAYEVAVLAYAIEISAASASMLAWHFSVASPPISEAFRNLTHRLPDPRVEEAPPRYDELEHTVESRARAYGLADTPPSYEDAIRSDRMRTSSGQHALRRGKRNSV</sequence>
<evidence type="ECO:0000313" key="4">
    <source>
        <dbReference type="Proteomes" id="UP000570595"/>
    </source>
</evidence>
<accession>A0A7J6L446</accession>
<name>A0A7J6L446_PEROL</name>
<proteinExistence type="predicted"/>
<reference evidence="3 4" key="1">
    <citation type="submission" date="2020-04" db="EMBL/GenBank/DDBJ databases">
        <title>Perkinsus olseni comparative genomics.</title>
        <authorList>
            <person name="Bogema D.R."/>
        </authorList>
    </citation>
    <scope>NUCLEOTIDE SEQUENCE [LARGE SCALE GENOMIC DNA]</scope>
    <source>
        <strain evidence="3">ATCC PRA-179</strain>
    </source>
</reference>